<feature type="region of interest" description="Disordered" evidence="1">
    <location>
        <begin position="471"/>
        <end position="502"/>
    </location>
</feature>
<feature type="transmembrane region" description="Helical" evidence="2">
    <location>
        <begin position="444"/>
        <end position="469"/>
    </location>
</feature>
<feature type="compositionally biased region" description="Acidic residues" evidence="1">
    <location>
        <begin position="484"/>
        <end position="493"/>
    </location>
</feature>
<proteinExistence type="predicted"/>
<gene>
    <name evidence="3" type="ORF">niasHS_014148</name>
</gene>
<keyword evidence="2" id="KW-0472">Membrane</keyword>
<reference evidence="3 4" key="1">
    <citation type="submission" date="2024-10" db="EMBL/GenBank/DDBJ databases">
        <authorList>
            <person name="Kim D."/>
        </authorList>
    </citation>
    <scope>NUCLEOTIDE SEQUENCE [LARGE SCALE GENOMIC DNA]</scope>
    <source>
        <strain evidence="3">Taebaek</strain>
    </source>
</reference>
<evidence type="ECO:0000256" key="2">
    <source>
        <dbReference type="SAM" id="Phobius"/>
    </source>
</evidence>
<name>A0ABD2IKT1_HETSC</name>
<feature type="transmembrane region" description="Helical" evidence="2">
    <location>
        <begin position="375"/>
        <end position="392"/>
    </location>
</feature>
<evidence type="ECO:0008006" key="5">
    <source>
        <dbReference type="Google" id="ProtNLM"/>
    </source>
</evidence>
<feature type="region of interest" description="Disordered" evidence="1">
    <location>
        <begin position="288"/>
        <end position="314"/>
    </location>
</feature>
<evidence type="ECO:0000256" key="1">
    <source>
        <dbReference type="SAM" id="MobiDB-lite"/>
    </source>
</evidence>
<feature type="region of interest" description="Disordered" evidence="1">
    <location>
        <begin position="13"/>
        <end position="49"/>
    </location>
</feature>
<evidence type="ECO:0000313" key="4">
    <source>
        <dbReference type="Proteomes" id="UP001620645"/>
    </source>
</evidence>
<feature type="compositionally biased region" description="Polar residues" evidence="1">
    <location>
        <begin position="159"/>
        <end position="171"/>
    </location>
</feature>
<keyword evidence="2" id="KW-1133">Transmembrane helix</keyword>
<protein>
    <recommendedName>
        <fullName evidence="5">Transmembrane protein</fullName>
    </recommendedName>
</protein>
<organism evidence="3 4">
    <name type="scientific">Heterodera schachtii</name>
    <name type="common">Sugarbeet cyst nematode worm</name>
    <name type="synonym">Tylenchus schachtii</name>
    <dbReference type="NCBI Taxonomy" id="97005"/>
    <lineage>
        <taxon>Eukaryota</taxon>
        <taxon>Metazoa</taxon>
        <taxon>Ecdysozoa</taxon>
        <taxon>Nematoda</taxon>
        <taxon>Chromadorea</taxon>
        <taxon>Rhabditida</taxon>
        <taxon>Tylenchina</taxon>
        <taxon>Tylenchomorpha</taxon>
        <taxon>Tylenchoidea</taxon>
        <taxon>Heteroderidae</taxon>
        <taxon>Heteroderinae</taxon>
        <taxon>Heterodera</taxon>
    </lineage>
</organism>
<dbReference type="AlphaFoldDB" id="A0ABD2IKT1"/>
<accession>A0ABD2IKT1</accession>
<feature type="region of interest" description="Disordered" evidence="1">
    <location>
        <begin position="146"/>
        <end position="176"/>
    </location>
</feature>
<feature type="region of interest" description="Disordered" evidence="1">
    <location>
        <begin position="223"/>
        <end position="251"/>
    </location>
</feature>
<comment type="caution">
    <text evidence="3">The sequence shown here is derived from an EMBL/GenBank/DDBJ whole genome shotgun (WGS) entry which is preliminary data.</text>
</comment>
<sequence length="502" mass="55739">MAFEHDQFARFTAVPSPSRNGRPSSVVHPQRPPVFARPPRRVVGTKGGDGTIRRRRAQIVVSLKLALLCGWLLHELVVNFDESLCVQIASSSSPPPHPLFFALSSENATDAKEAEKAPPNNARRRFFRPIETVGVRTTAPNAVADKSALQSAPPPAVGEQSQFHRTTNAKQSVPKRRRKVILRRKLLRKGATAGDWKQKKKNGNAKSGAVRRVVWRVVPLQRLPPSEDGAGQMAEDGSAEERQGNPWNTFPFENKFGVPLTGGTEKGAMVRTKTGIVVVRRTDRGEGVQLGRRMARRRTTAPNDGQKPTHDVDATASSADDALSVVDFLAPNPIALRRLPPFHRSSSVPPPSLAHQLVALFSVGLCLCRAVFDCWALLQCFCCALFLLGLCLRRRPLSLLPLAFDVLSVLLALFFCLSLVVLLLVLSLLAPSVPPPPLSLFRCFLFIASLCFAVILFTFCTFCEQNAVAEMTKKRKRRKTEDKREEEEEEKEEEKDRRERRV</sequence>
<evidence type="ECO:0000313" key="3">
    <source>
        <dbReference type="EMBL" id="KAL3079866.1"/>
    </source>
</evidence>
<dbReference type="Proteomes" id="UP001620645">
    <property type="component" value="Unassembled WGS sequence"/>
</dbReference>
<keyword evidence="2" id="KW-0812">Transmembrane</keyword>
<dbReference type="EMBL" id="JBICCN010000300">
    <property type="protein sequence ID" value="KAL3079866.1"/>
    <property type="molecule type" value="Genomic_DNA"/>
</dbReference>
<feature type="transmembrane region" description="Helical" evidence="2">
    <location>
        <begin position="404"/>
        <end position="429"/>
    </location>
</feature>
<keyword evidence="4" id="KW-1185">Reference proteome</keyword>